<proteinExistence type="inferred from homology"/>
<dbReference type="KEGG" id="pmic:NW74_07025"/>
<feature type="transmembrane region" description="Helical" evidence="9">
    <location>
        <begin position="193"/>
        <end position="212"/>
    </location>
</feature>
<keyword evidence="5 9" id="KW-0812">Transmembrane</keyword>
<dbReference type="InterPro" id="IPR004685">
    <property type="entry name" value="Brnchd-chn_aa_trnsp_Livcs"/>
</dbReference>
<protein>
    <recommendedName>
        <fullName evidence="9">Branched-chain amino acid transport system carrier protein</fullName>
    </recommendedName>
</protein>
<dbReference type="GO" id="GO:0005304">
    <property type="term" value="F:L-valine transmembrane transporter activity"/>
    <property type="evidence" value="ECO:0007669"/>
    <property type="project" value="TreeGrafter"/>
</dbReference>
<evidence type="ECO:0000256" key="3">
    <source>
        <dbReference type="ARBA" id="ARBA00022448"/>
    </source>
</evidence>
<dbReference type="PANTHER" id="PTHR30588">
    <property type="entry name" value="BRANCHED-CHAIN AMINO ACID TRANSPORT SYSTEM 2 CARRIER PROTEIN"/>
    <property type="match status" value="1"/>
</dbReference>
<accession>A0A0B4S388</accession>
<comment type="similarity">
    <text evidence="2 9">Belongs to the branched chain amino acid transporter family.</text>
</comment>
<dbReference type="GO" id="GO:0005886">
    <property type="term" value="C:plasma membrane"/>
    <property type="evidence" value="ECO:0007669"/>
    <property type="project" value="UniProtKB-SubCell"/>
</dbReference>
<gene>
    <name evidence="10" type="ORF">NW74_07025</name>
</gene>
<evidence type="ECO:0000256" key="8">
    <source>
        <dbReference type="ARBA" id="ARBA00023136"/>
    </source>
</evidence>
<dbReference type="OrthoDB" id="9783920at2"/>
<dbReference type="AlphaFoldDB" id="A0A0B4S388"/>
<evidence type="ECO:0000256" key="9">
    <source>
        <dbReference type="RuleBase" id="RU362122"/>
    </source>
</evidence>
<feature type="transmembrane region" description="Helical" evidence="9">
    <location>
        <begin position="41"/>
        <end position="62"/>
    </location>
</feature>
<keyword evidence="6 9" id="KW-0029">Amino-acid transport</keyword>
<feature type="transmembrane region" description="Helical" evidence="9">
    <location>
        <begin position="151"/>
        <end position="173"/>
    </location>
</feature>
<evidence type="ECO:0000313" key="11">
    <source>
        <dbReference type="Proteomes" id="UP000031386"/>
    </source>
</evidence>
<reference evidence="10 11" key="1">
    <citation type="submission" date="2014-10" db="EMBL/GenBank/DDBJ databases">
        <title>Complete genome sequence of Parvimonas micra KCOM 1535 (= ChDC B708).</title>
        <authorList>
            <person name="Kook J.-K."/>
            <person name="Park S.-N."/>
            <person name="Lim Y.K."/>
            <person name="Roh H."/>
        </authorList>
    </citation>
    <scope>NUCLEOTIDE SEQUENCE [LARGE SCALE GENOMIC DNA]</scope>
    <source>
        <strain evidence="11">KCOM 1535 / ChDC B708</strain>
    </source>
</reference>
<name>A0A0B4S388_9FIRM</name>
<evidence type="ECO:0000313" key="10">
    <source>
        <dbReference type="EMBL" id="AIZ37091.1"/>
    </source>
</evidence>
<evidence type="ECO:0000256" key="7">
    <source>
        <dbReference type="ARBA" id="ARBA00022989"/>
    </source>
</evidence>
<feature type="transmembrane region" description="Helical" evidence="9">
    <location>
        <begin position="318"/>
        <end position="338"/>
    </location>
</feature>
<dbReference type="GO" id="GO:0015818">
    <property type="term" value="P:isoleucine transport"/>
    <property type="evidence" value="ECO:0007669"/>
    <property type="project" value="TreeGrafter"/>
</dbReference>
<feature type="transmembrane region" description="Helical" evidence="9">
    <location>
        <begin position="232"/>
        <end position="250"/>
    </location>
</feature>
<evidence type="ECO:0000256" key="5">
    <source>
        <dbReference type="ARBA" id="ARBA00022692"/>
    </source>
</evidence>
<feature type="transmembrane region" description="Helical" evidence="9">
    <location>
        <begin position="7"/>
        <end position="29"/>
    </location>
</feature>
<dbReference type="GO" id="GO:0015188">
    <property type="term" value="F:L-isoleucine transmembrane transporter activity"/>
    <property type="evidence" value="ECO:0007669"/>
    <property type="project" value="TreeGrafter"/>
</dbReference>
<dbReference type="GO" id="GO:0015190">
    <property type="term" value="F:L-leucine transmembrane transporter activity"/>
    <property type="evidence" value="ECO:0007669"/>
    <property type="project" value="TreeGrafter"/>
</dbReference>
<dbReference type="GO" id="GO:0015820">
    <property type="term" value="P:L-leucine transport"/>
    <property type="evidence" value="ECO:0007669"/>
    <property type="project" value="TreeGrafter"/>
</dbReference>
<keyword evidence="7 9" id="KW-1133">Transmembrane helix</keyword>
<dbReference type="Proteomes" id="UP000031386">
    <property type="component" value="Chromosome"/>
</dbReference>
<dbReference type="EMBL" id="CP009761">
    <property type="protein sequence ID" value="AIZ37091.1"/>
    <property type="molecule type" value="Genomic_DNA"/>
</dbReference>
<keyword evidence="4" id="KW-1003">Cell membrane</keyword>
<comment type="function">
    <text evidence="9">Component of the transport system for branched-chain amino acids.</text>
</comment>
<evidence type="ECO:0000256" key="1">
    <source>
        <dbReference type="ARBA" id="ARBA00004651"/>
    </source>
</evidence>
<feature type="transmembrane region" description="Helical" evidence="9">
    <location>
        <begin position="369"/>
        <end position="388"/>
    </location>
</feature>
<keyword evidence="11" id="KW-1185">Reference proteome</keyword>
<dbReference type="Pfam" id="PF05525">
    <property type="entry name" value="Branch_AA_trans"/>
    <property type="match status" value="1"/>
</dbReference>
<dbReference type="PANTHER" id="PTHR30588:SF0">
    <property type="entry name" value="BRANCHED-CHAIN AMINO ACID PERMEASE BRNQ"/>
    <property type="match status" value="1"/>
</dbReference>
<feature type="transmembrane region" description="Helical" evidence="9">
    <location>
        <begin position="120"/>
        <end position="139"/>
    </location>
</feature>
<organism evidence="10 11">
    <name type="scientific">Parvimonas micra</name>
    <dbReference type="NCBI Taxonomy" id="33033"/>
    <lineage>
        <taxon>Bacteria</taxon>
        <taxon>Bacillati</taxon>
        <taxon>Bacillota</taxon>
        <taxon>Tissierellia</taxon>
        <taxon>Tissierellales</taxon>
        <taxon>Peptoniphilaceae</taxon>
        <taxon>Parvimonas</taxon>
    </lineage>
</organism>
<evidence type="ECO:0000256" key="6">
    <source>
        <dbReference type="ARBA" id="ARBA00022970"/>
    </source>
</evidence>
<feature type="transmembrane region" description="Helical" evidence="9">
    <location>
        <begin position="400"/>
        <end position="423"/>
    </location>
</feature>
<dbReference type="NCBIfam" id="TIGR00796">
    <property type="entry name" value="livcs"/>
    <property type="match status" value="1"/>
</dbReference>
<feature type="transmembrane region" description="Helical" evidence="9">
    <location>
        <begin position="280"/>
        <end position="306"/>
    </location>
</feature>
<evidence type="ECO:0000256" key="4">
    <source>
        <dbReference type="ARBA" id="ARBA00022475"/>
    </source>
</evidence>
<sequence>MSKKNSIIDMLTFGFALFAMFFGAGNLIFPPYLGVLSGSSWFITFLGFTVTAVGLALVALMAVTCYECDIMKFFSPIGKKPALVLSFMVIMCVGPLLVIPRTGATAYEMGIKPILGFHNTYTITAVAIIFFMLTYFLTVRPSKVVDIIGKFLTPFLILALVVIIVKGIISPLGAPAETAKINSVLGKGLIDGYQTMDCFVSLAVGSVLLLTLKNKGYSEPKQQIKMLFKSGLIACTTLGLIYGGLTYLGATVSAKYGLDVEQSQIIVNVTQNLLGNAGKVALGLASFLACLTTSIGLTSASGEYLVNITKGKIKYSTFILCICLFGTVTAIIGVSGIVKIGAPILAVVYPPTIILIILAFFKDKIKNDLIFKLPAFTAVTISFIQVLYEQLGILKFITILPLSSIGFNWIIPSFVAFVIALFIKKK</sequence>
<evidence type="ECO:0000256" key="2">
    <source>
        <dbReference type="ARBA" id="ARBA00008540"/>
    </source>
</evidence>
<feature type="transmembrane region" description="Helical" evidence="9">
    <location>
        <begin position="344"/>
        <end position="362"/>
    </location>
</feature>
<dbReference type="RefSeq" id="WP_041954668.1">
    <property type="nucleotide sequence ID" value="NZ_CP009761.1"/>
</dbReference>
<comment type="subcellular location">
    <subcellularLocation>
        <location evidence="1 9">Cell membrane</location>
        <topology evidence="1 9">Multi-pass membrane protein</topology>
    </subcellularLocation>
</comment>
<keyword evidence="3 9" id="KW-0813">Transport</keyword>
<feature type="transmembrane region" description="Helical" evidence="9">
    <location>
        <begin position="82"/>
        <end position="100"/>
    </location>
</feature>
<keyword evidence="8 9" id="KW-0472">Membrane</keyword>